<proteinExistence type="predicted"/>
<feature type="compositionally biased region" description="Basic and acidic residues" evidence="1">
    <location>
        <begin position="20"/>
        <end position="36"/>
    </location>
</feature>
<accession>A0ABS9QLD6</accession>
<dbReference type="Proteomes" id="UP001201701">
    <property type="component" value="Unassembled WGS sequence"/>
</dbReference>
<sequence>MPRQNDFETGARVPKPGKSLRPDPIHTGDRGDEPKKPYGLVEDREDVNDKTRHSDGRSHSHPRLRGHPG</sequence>
<evidence type="ECO:0000256" key="1">
    <source>
        <dbReference type="SAM" id="MobiDB-lite"/>
    </source>
</evidence>
<protein>
    <submittedName>
        <fullName evidence="2">Uncharacterized protein</fullName>
    </submittedName>
</protein>
<name>A0ABS9QLD6_9HYPH</name>
<organism evidence="2 3">
    <name type="scientific">Mesorhizobium retamae</name>
    <dbReference type="NCBI Taxonomy" id="2912854"/>
    <lineage>
        <taxon>Bacteria</taxon>
        <taxon>Pseudomonadati</taxon>
        <taxon>Pseudomonadota</taxon>
        <taxon>Alphaproteobacteria</taxon>
        <taxon>Hyphomicrobiales</taxon>
        <taxon>Phyllobacteriaceae</taxon>
        <taxon>Mesorhizobium</taxon>
    </lineage>
</organism>
<feature type="compositionally biased region" description="Basic residues" evidence="1">
    <location>
        <begin position="59"/>
        <end position="69"/>
    </location>
</feature>
<keyword evidence="3" id="KW-1185">Reference proteome</keyword>
<evidence type="ECO:0000313" key="2">
    <source>
        <dbReference type="EMBL" id="MCG7508261.1"/>
    </source>
</evidence>
<dbReference type="EMBL" id="JAKREW010000037">
    <property type="protein sequence ID" value="MCG7508261.1"/>
    <property type="molecule type" value="Genomic_DNA"/>
</dbReference>
<evidence type="ECO:0000313" key="3">
    <source>
        <dbReference type="Proteomes" id="UP001201701"/>
    </source>
</evidence>
<reference evidence="2 3" key="1">
    <citation type="submission" date="2022-02" db="EMBL/GenBank/DDBJ databases">
        <title>Draft genome sequence of Mezorhizobium retamae strain IRAMC:0171 isolated from Retama raetam nodules.</title>
        <authorList>
            <person name="Bengaied R."/>
            <person name="Sbissi I."/>
            <person name="Huber K."/>
            <person name="Ghodbane F."/>
            <person name="Nouioui I."/>
            <person name="Tarhouni M."/>
            <person name="Gtari M."/>
        </authorList>
    </citation>
    <scope>NUCLEOTIDE SEQUENCE [LARGE SCALE GENOMIC DNA]</scope>
    <source>
        <strain evidence="2 3">IRAMC:0171</strain>
    </source>
</reference>
<comment type="caution">
    <text evidence="2">The sequence shown here is derived from an EMBL/GenBank/DDBJ whole genome shotgun (WGS) entry which is preliminary data.</text>
</comment>
<feature type="region of interest" description="Disordered" evidence="1">
    <location>
        <begin position="1"/>
        <end position="69"/>
    </location>
</feature>
<feature type="compositionally biased region" description="Basic and acidic residues" evidence="1">
    <location>
        <begin position="47"/>
        <end position="58"/>
    </location>
</feature>
<gene>
    <name evidence="2" type="ORF">L4923_24785</name>
</gene>
<dbReference type="RefSeq" id="WP_239369775.1">
    <property type="nucleotide sequence ID" value="NZ_JAKREW010000037.1"/>
</dbReference>